<gene>
    <name evidence="2" type="primary">PLEST008798</name>
    <name evidence="2" type="ORF">PLESTB_000716700</name>
</gene>
<comment type="caution">
    <text evidence="2">The sequence shown here is derived from an EMBL/GenBank/DDBJ whole genome shotgun (WGS) entry which is preliminary data.</text>
</comment>
<dbReference type="Pfam" id="PF02190">
    <property type="entry name" value="LON_substr_bdg"/>
    <property type="match status" value="1"/>
</dbReference>
<evidence type="ECO:0000313" key="2">
    <source>
        <dbReference type="EMBL" id="GLC53179.1"/>
    </source>
</evidence>
<keyword evidence="3" id="KW-1185">Reference proteome</keyword>
<evidence type="ECO:0000259" key="1">
    <source>
        <dbReference type="Pfam" id="PF02190"/>
    </source>
</evidence>
<dbReference type="Gene3D" id="2.30.130.40">
    <property type="entry name" value="LON domain-like"/>
    <property type="match status" value="1"/>
</dbReference>
<feature type="domain" description="Lon N-terminal" evidence="1">
    <location>
        <begin position="50"/>
        <end position="210"/>
    </location>
</feature>
<dbReference type="InterPro" id="IPR046336">
    <property type="entry name" value="Lon_prtase_N_sf"/>
</dbReference>
<sequence>MRAAVGSQALRGRSCVVARKMPIATISKLHARSRSQRAVVCQAVRFPAALPLLPFTTKEVLPPGSCKVLRLYDNSSYMLLLEELLSSPHQMLVHSAVEPTNSLPGDPTATDRLGAFEAGGFVFHLSTIVKVIDVKQTDRGVLLRVQAEGRVAVKSLAQTRPYFRAVVVPVTDSVDLDRLQAPLWREICASVERLRGLMKDVQNLAAKFKSPETANLQRAMYWVDNPQPLVFSSSSMLLNSRTADGGRNVGGGAAVGPLSSYDDFQPSKILANQIQPDADPLYTDSESISSGSDSECDAQYAAAAAAGAEPPLPLAAGQLPGAAAGGGGGLAAGAVLGGGAGSILGGGLIRTRPSLLDLERACRLSLAAIQTLPRATEEERESTRRHQVAALETQDVLERLQLAQRVMGEARALLSAKCALMALTPAS</sequence>
<dbReference type="SUPFAM" id="SSF88697">
    <property type="entry name" value="PUA domain-like"/>
    <property type="match status" value="1"/>
</dbReference>
<dbReference type="PANTHER" id="PTHR46732:SF5">
    <property type="entry name" value="ATP-DEPENDENT PROTEASE LA (LON) DOMAIN PROTEIN"/>
    <property type="match status" value="1"/>
</dbReference>
<reference evidence="2 3" key="1">
    <citation type="journal article" date="2023" name="Commun. Biol.">
        <title>Reorganization of the ancestral sex-determining regions during the evolution of trioecy in Pleodorina starrii.</title>
        <authorList>
            <person name="Takahashi K."/>
            <person name="Suzuki S."/>
            <person name="Kawai-Toyooka H."/>
            <person name="Yamamoto K."/>
            <person name="Hamaji T."/>
            <person name="Ootsuki R."/>
            <person name="Yamaguchi H."/>
            <person name="Kawachi M."/>
            <person name="Higashiyama T."/>
            <person name="Nozaki H."/>
        </authorList>
    </citation>
    <scope>NUCLEOTIDE SEQUENCE [LARGE SCALE GENOMIC DNA]</scope>
    <source>
        <strain evidence="2 3">NIES-4479</strain>
    </source>
</reference>
<accession>A0A9W6BJA4</accession>
<dbReference type="EMBL" id="BRXU01000007">
    <property type="protein sequence ID" value="GLC53179.1"/>
    <property type="molecule type" value="Genomic_DNA"/>
</dbReference>
<name>A0A9W6BJA4_9CHLO</name>
<protein>
    <recommendedName>
        <fullName evidence="1">Lon N-terminal domain-containing protein</fullName>
    </recommendedName>
</protein>
<dbReference type="Proteomes" id="UP001165080">
    <property type="component" value="Unassembled WGS sequence"/>
</dbReference>
<dbReference type="InterPro" id="IPR015947">
    <property type="entry name" value="PUA-like_sf"/>
</dbReference>
<dbReference type="InterPro" id="IPR003111">
    <property type="entry name" value="Lon_prtase_N"/>
</dbReference>
<dbReference type="AlphaFoldDB" id="A0A9W6BJA4"/>
<evidence type="ECO:0000313" key="3">
    <source>
        <dbReference type="Proteomes" id="UP001165080"/>
    </source>
</evidence>
<proteinExistence type="predicted"/>
<dbReference type="PANTHER" id="PTHR46732">
    <property type="entry name" value="ATP-DEPENDENT PROTEASE LA (LON) DOMAIN PROTEIN"/>
    <property type="match status" value="1"/>
</dbReference>
<organism evidence="2 3">
    <name type="scientific">Pleodorina starrii</name>
    <dbReference type="NCBI Taxonomy" id="330485"/>
    <lineage>
        <taxon>Eukaryota</taxon>
        <taxon>Viridiplantae</taxon>
        <taxon>Chlorophyta</taxon>
        <taxon>core chlorophytes</taxon>
        <taxon>Chlorophyceae</taxon>
        <taxon>CS clade</taxon>
        <taxon>Chlamydomonadales</taxon>
        <taxon>Volvocaceae</taxon>
        <taxon>Pleodorina</taxon>
    </lineage>
</organism>
<dbReference type="OrthoDB" id="540163at2759"/>